<gene>
    <name evidence="2" type="ORF">B0J12DRAFT_211537</name>
</gene>
<protein>
    <submittedName>
        <fullName evidence="2">Uncharacterized protein</fullName>
    </submittedName>
</protein>
<keyword evidence="3" id="KW-1185">Reference proteome</keyword>
<evidence type="ECO:0000313" key="2">
    <source>
        <dbReference type="EMBL" id="KAH7042252.1"/>
    </source>
</evidence>
<comment type="caution">
    <text evidence="2">The sequence shown here is derived from an EMBL/GenBank/DDBJ whole genome shotgun (WGS) entry which is preliminary data.</text>
</comment>
<organism evidence="2 3">
    <name type="scientific">Macrophomina phaseolina</name>
    <dbReference type="NCBI Taxonomy" id="35725"/>
    <lineage>
        <taxon>Eukaryota</taxon>
        <taxon>Fungi</taxon>
        <taxon>Dikarya</taxon>
        <taxon>Ascomycota</taxon>
        <taxon>Pezizomycotina</taxon>
        <taxon>Dothideomycetes</taxon>
        <taxon>Dothideomycetes incertae sedis</taxon>
        <taxon>Botryosphaeriales</taxon>
        <taxon>Botryosphaeriaceae</taxon>
        <taxon>Macrophomina</taxon>
    </lineage>
</organism>
<dbReference type="EMBL" id="JAGTJR010000026">
    <property type="protein sequence ID" value="KAH7042252.1"/>
    <property type="molecule type" value="Genomic_DNA"/>
</dbReference>
<evidence type="ECO:0000256" key="1">
    <source>
        <dbReference type="SAM" id="MobiDB-lite"/>
    </source>
</evidence>
<name>A0ABQ8G4N1_9PEZI</name>
<dbReference type="Proteomes" id="UP000774617">
    <property type="component" value="Unassembled WGS sequence"/>
</dbReference>
<feature type="region of interest" description="Disordered" evidence="1">
    <location>
        <begin position="141"/>
        <end position="166"/>
    </location>
</feature>
<accession>A0ABQ8G4N1</accession>
<proteinExistence type="predicted"/>
<feature type="compositionally biased region" description="Basic and acidic residues" evidence="1">
    <location>
        <begin position="150"/>
        <end position="166"/>
    </location>
</feature>
<evidence type="ECO:0000313" key="3">
    <source>
        <dbReference type="Proteomes" id="UP000774617"/>
    </source>
</evidence>
<reference evidence="2 3" key="1">
    <citation type="journal article" date="2021" name="Nat. Commun.">
        <title>Genetic determinants of endophytism in the Arabidopsis root mycobiome.</title>
        <authorList>
            <person name="Mesny F."/>
            <person name="Miyauchi S."/>
            <person name="Thiergart T."/>
            <person name="Pickel B."/>
            <person name="Atanasova L."/>
            <person name="Karlsson M."/>
            <person name="Huettel B."/>
            <person name="Barry K.W."/>
            <person name="Haridas S."/>
            <person name="Chen C."/>
            <person name="Bauer D."/>
            <person name="Andreopoulos W."/>
            <person name="Pangilinan J."/>
            <person name="LaButti K."/>
            <person name="Riley R."/>
            <person name="Lipzen A."/>
            <person name="Clum A."/>
            <person name="Drula E."/>
            <person name="Henrissat B."/>
            <person name="Kohler A."/>
            <person name="Grigoriev I.V."/>
            <person name="Martin F.M."/>
            <person name="Hacquard S."/>
        </authorList>
    </citation>
    <scope>NUCLEOTIDE SEQUENCE [LARGE SCALE GENOMIC DNA]</scope>
    <source>
        <strain evidence="2 3">MPI-SDFR-AT-0080</strain>
    </source>
</reference>
<sequence length="166" mass="18677">MRAKLSWRDFLRFLTRLLPPARACKSLLTMDSISPGSAKDDVIKACNWNQSNYEGFKKICLAVAKDITSFDAELWAGVKIPPGLKSYYDVPGIVRNRALDKANQRLKAEEGLEKINHNVFGWRMKQAVRFQATKHCSTTTQITGTLTPHDSPKSKFYDPIRDSAGS</sequence>